<name>A0A1I2N3N4_9BACT</name>
<feature type="modified residue" description="4-aspartylphosphate" evidence="12">
    <location>
        <position position="454"/>
    </location>
</feature>
<keyword evidence="6" id="KW-0812">Transmembrane</keyword>
<dbReference type="Pfam" id="PF00072">
    <property type="entry name" value="Response_reg"/>
    <property type="match status" value="1"/>
</dbReference>
<dbReference type="Gene3D" id="3.40.50.2300">
    <property type="match status" value="1"/>
</dbReference>
<keyword evidence="8" id="KW-0067">ATP-binding</keyword>
<gene>
    <name evidence="18" type="ORF">SAMN05421739_101593</name>
</gene>
<evidence type="ECO:0000256" key="6">
    <source>
        <dbReference type="ARBA" id="ARBA00022692"/>
    </source>
</evidence>
<evidence type="ECO:0000259" key="14">
    <source>
        <dbReference type="PROSITE" id="PS50109"/>
    </source>
</evidence>
<dbReference type="CDD" id="cd17546">
    <property type="entry name" value="REC_hyHK_CKI1_RcsC-like"/>
    <property type="match status" value="1"/>
</dbReference>
<evidence type="ECO:0000259" key="16">
    <source>
        <dbReference type="PROSITE" id="PS50112"/>
    </source>
</evidence>
<feature type="domain" description="Histidine kinase" evidence="14">
    <location>
        <begin position="161"/>
        <end position="382"/>
    </location>
</feature>
<dbReference type="Pfam" id="PF13426">
    <property type="entry name" value="PAS_9"/>
    <property type="match status" value="1"/>
</dbReference>
<evidence type="ECO:0000256" key="11">
    <source>
        <dbReference type="ARBA" id="ARBA00023136"/>
    </source>
</evidence>
<feature type="domain" description="PAS" evidence="16">
    <location>
        <begin position="16"/>
        <end position="68"/>
    </location>
</feature>
<keyword evidence="10" id="KW-0902">Two-component regulatory system</keyword>
<dbReference type="Proteomes" id="UP000198724">
    <property type="component" value="Unassembled WGS sequence"/>
</dbReference>
<dbReference type="SUPFAM" id="SSF55785">
    <property type="entry name" value="PYP-like sensor domain (PAS domain)"/>
    <property type="match status" value="1"/>
</dbReference>
<keyword evidence="9" id="KW-1133">Transmembrane helix</keyword>
<dbReference type="InterPro" id="IPR011006">
    <property type="entry name" value="CheY-like_superfamily"/>
</dbReference>
<dbReference type="Pfam" id="PF02518">
    <property type="entry name" value="HATPase_c"/>
    <property type="match status" value="1"/>
</dbReference>
<dbReference type="EMBL" id="FOOT01000001">
    <property type="protein sequence ID" value="SFF98525.1"/>
    <property type="molecule type" value="Genomic_DNA"/>
</dbReference>
<dbReference type="GO" id="GO:0005524">
    <property type="term" value="F:ATP binding"/>
    <property type="evidence" value="ECO:0007669"/>
    <property type="project" value="UniProtKB-KW"/>
</dbReference>
<dbReference type="Gene3D" id="3.30.565.10">
    <property type="entry name" value="Histidine kinase-like ATPase, C-terminal domain"/>
    <property type="match status" value="1"/>
</dbReference>
<evidence type="ECO:0000256" key="13">
    <source>
        <dbReference type="SAM" id="MobiDB-lite"/>
    </source>
</evidence>
<dbReference type="PRINTS" id="PR00344">
    <property type="entry name" value="BCTRLSENSOR"/>
</dbReference>
<dbReference type="SMART" id="SM00388">
    <property type="entry name" value="HisKA"/>
    <property type="match status" value="1"/>
</dbReference>
<dbReference type="PROSITE" id="PS50113">
    <property type="entry name" value="PAC"/>
    <property type="match status" value="1"/>
</dbReference>
<dbReference type="InterPro" id="IPR000700">
    <property type="entry name" value="PAS-assoc_C"/>
</dbReference>
<dbReference type="InterPro" id="IPR036890">
    <property type="entry name" value="HATPase_C_sf"/>
</dbReference>
<dbReference type="AlphaFoldDB" id="A0A1I2N3N4"/>
<dbReference type="CDD" id="cd00082">
    <property type="entry name" value="HisKA"/>
    <property type="match status" value="1"/>
</dbReference>
<dbReference type="SMART" id="SM00448">
    <property type="entry name" value="REC"/>
    <property type="match status" value="1"/>
</dbReference>
<dbReference type="SUPFAM" id="SSF47226">
    <property type="entry name" value="Histidine-containing phosphotransfer domain, HPT domain"/>
    <property type="match status" value="1"/>
</dbReference>
<evidence type="ECO:0000256" key="5">
    <source>
        <dbReference type="ARBA" id="ARBA00022553"/>
    </source>
</evidence>
<keyword evidence="4" id="KW-1003">Cell membrane</keyword>
<feature type="domain" description="Response regulatory" evidence="15">
    <location>
        <begin position="405"/>
        <end position="523"/>
    </location>
</feature>
<feature type="domain" description="PAC" evidence="17">
    <location>
        <begin position="91"/>
        <end position="143"/>
    </location>
</feature>
<evidence type="ECO:0000256" key="8">
    <source>
        <dbReference type="ARBA" id="ARBA00022840"/>
    </source>
</evidence>
<dbReference type="Gene3D" id="3.30.450.20">
    <property type="entry name" value="PAS domain"/>
    <property type="match status" value="1"/>
</dbReference>
<dbReference type="SMART" id="SM00091">
    <property type="entry name" value="PAS"/>
    <property type="match status" value="1"/>
</dbReference>
<dbReference type="SUPFAM" id="SSF47384">
    <property type="entry name" value="Homodimeric domain of signal transducing histidine kinase"/>
    <property type="match status" value="1"/>
</dbReference>
<evidence type="ECO:0000256" key="7">
    <source>
        <dbReference type="ARBA" id="ARBA00022741"/>
    </source>
</evidence>
<evidence type="ECO:0000256" key="3">
    <source>
        <dbReference type="ARBA" id="ARBA00012438"/>
    </source>
</evidence>
<dbReference type="SUPFAM" id="SSF52172">
    <property type="entry name" value="CheY-like"/>
    <property type="match status" value="1"/>
</dbReference>
<dbReference type="InterPro" id="IPR003661">
    <property type="entry name" value="HisK_dim/P_dom"/>
</dbReference>
<proteinExistence type="predicted"/>
<dbReference type="PROSITE" id="PS50110">
    <property type="entry name" value="RESPONSE_REGULATORY"/>
    <property type="match status" value="1"/>
</dbReference>
<evidence type="ECO:0000256" key="2">
    <source>
        <dbReference type="ARBA" id="ARBA00004651"/>
    </source>
</evidence>
<dbReference type="PROSITE" id="PS50112">
    <property type="entry name" value="PAS"/>
    <property type="match status" value="1"/>
</dbReference>
<keyword evidence="7" id="KW-0547">Nucleotide-binding</keyword>
<evidence type="ECO:0000259" key="15">
    <source>
        <dbReference type="PROSITE" id="PS50110"/>
    </source>
</evidence>
<dbReference type="SMART" id="SM00387">
    <property type="entry name" value="HATPase_c"/>
    <property type="match status" value="1"/>
</dbReference>
<dbReference type="PANTHER" id="PTHR45339:SF1">
    <property type="entry name" value="HYBRID SIGNAL TRANSDUCTION HISTIDINE KINASE J"/>
    <property type="match status" value="1"/>
</dbReference>
<reference evidence="19" key="1">
    <citation type="submission" date="2016-10" db="EMBL/GenBank/DDBJ databases">
        <authorList>
            <person name="Varghese N."/>
            <person name="Submissions S."/>
        </authorList>
    </citation>
    <scope>NUCLEOTIDE SEQUENCE [LARGE SCALE GENOMIC DNA]</scope>
    <source>
        <strain evidence="19">LP51</strain>
    </source>
</reference>
<keyword evidence="11" id="KW-0472">Membrane</keyword>
<dbReference type="InterPro" id="IPR004358">
    <property type="entry name" value="Sig_transdc_His_kin-like_C"/>
</dbReference>
<feature type="region of interest" description="Disordered" evidence="13">
    <location>
        <begin position="532"/>
        <end position="553"/>
    </location>
</feature>
<protein>
    <recommendedName>
        <fullName evidence="3">histidine kinase</fullName>
        <ecNumber evidence="3">2.7.13.3</ecNumber>
    </recommendedName>
</protein>
<dbReference type="InterPro" id="IPR001789">
    <property type="entry name" value="Sig_transdc_resp-reg_receiver"/>
</dbReference>
<dbReference type="InterPro" id="IPR035965">
    <property type="entry name" value="PAS-like_dom_sf"/>
</dbReference>
<accession>A0A1I2N3N4</accession>
<evidence type="ECO:0000313" key="18">
    <source>
        <dbReference type="EMBL" id="SFF98525.1"/>
    </source>
</evidence>
<dbReference type="PROSITE" id="PS50109">
    <property type="entry name" value="HIS_KIN"/>
    <property type="match status" value="1"/>
</dbReference>
<dbReference type="NCBIfam" id="TIGR00229">
    <property type="entry name" value="sensory_box"/>
    <property type="match status" value="1"/>
</dbReference>
<dbReference type="OrthoDB" id="9797097at2"/>
<dbReference type="InterPro" id="IPR036641">
    <property type="entry name" value="HPT_dom_sf"/>
</dbReference>
<dbReference type="GO" id="GO:0000155">
    <property type="term" value="F:phosphorelay sensor kinase activity"/>
    <property type="evidence" value="ECO:0007669"/>
    <property type="project" value="InterPro"/>
</dbReference>
<comment type="subcellular location">
    <subcellularLocation>
        <location evidence="2">Cell membrane</location>
        <topology evidence="2">Multi-pass membrane protein</topology>
    </subcellularLocation>
</comment>
<dbReference type="CDD" id="cd00130">
    <property type="entry name" value="PAS"/>
    <property type="match status" value="1"/>
</dbReference>
<dbReference type="Pfam" id="PF00512">
    <property type="entry name" value="HisKA"/>
    <property type="match status" value="1"/>
</dbReference>
<evidence type="ECO:0000259" key="17">
    <source>
        <dbReference type="PROSITE" id="PS50113"/>
    </source>
</evidence>
<dbReference type="Gene3D" id="1.10.287.130">
    <property type="match status" value="1"/>
</dbReference>
<dbReference type="SUPFAM" id="SSF55874">
    <property type="entry name" value="ATPase domain of HSP90 chaperone/DNA topoisomerase II/histidine kinase"/>
    <property type="match status" value="1"/>
</dbReference>
<dbReference type="InterPro" id="IPR003594">
    <property type="entry name" value="HATPase_dom"/>
</dbReference>
<dbReference type="InterPro" id="IPR036097">
    <property type="entry name" value="HisK_dim/P_sf"/>
</dbReference>
<dbReference type="FunFam" id="3.30.565.10:FF:000010">
    <property type="entry name" value="Sensor histidine kinase RcsC"/>
    <property type="match status" value="1"/>
</dbReference>
<dbReference type="PANTHER" id="PTHR45339">
    <property type="entry name" value="HYBRID SIGNAL TRANSDUCTION HISTIDINE KINASE J"/>
    <property type="match status" value="1"/>
</dbReference>
<evidence type="ECO:0000313" key="19">
    <source>
        <dbReference type="Proteomes" id="UP000198724"/>
    </source>
</evidence>
<keyword evidence="19" id="KW-1185">Reference proteome</keyword>
<evidence type="ECO:0000256" key="4">
    <source>
        <dbReference type="ARBA" id="ARBA00022475"/>
    </source>
</evidence>
<evidence type="ECO:0000256" key="10">
    <source>
        <dbReference type="ARBA" id="ARBA00023012"/>
    </source>
</evidence>
<evidence type="ECO:0000256" key="9">
    <source>
        <dbReference type="ARBA" id="ARBA00022989"/>
    </source>
</evidence>
<dbReference type="EC" id="2.7.13.3" evidence="3"/>
<dbReference type="CDD" id="cd16922">
    <property type="entry name" value="HATPase_EvgS-ArcB-TorS-like"/>
    <property type="match status" value="1"/>
</dbReference>
<organism evidence="18 19">
    <name type="scientific">Pontibacter chinhatensis</name>
    <dbReference type="NCBI Taxonomy" id="1436961"/>
    <lineage>
        <taxon>Bacteria</taxon>
        <taxon>Pseudomonadati</taxon>
        <taxon>Bacteroidota</taxon>
        <taxon>Cytophagia</taxon>
        <taxon>Cytophagales</taxon>
        <taxon>Hymenobacteraceae</taxon>
        <taxon>Pontibacter</taxon>
    </lineage>
</organism>
<dbReference type="GO" id="GO:0005886">
    <property type="term" value="C:plasma membrane"/>
    <property type="evidence" value="ECO:0007669"/>
    <property type="project" value="UniProtKB-SubCell"/>
</dbReference>
<comment type="catalytic activity">
    <reaction evidence="1">
        <text>ATP + protein L-histidine = ADP + protein N-phospho-L-histidine.</text>
        <dbReference type="EC" id="2.7.13.3"/>
    </reaction>
</comment>
<keyword evidence="5 12" id="KW-0597">Phosphoprotein</keyword>
<dbReference type="STRING" id="1436961.SAMN05421739_101593"/>
<dbReference type="InterPro" id="IPR000014">
    <property type="entry name" value="PAS"/>
</dbReference>
<evidence type="ECO:0000256" key="12">
    <source>
        <dbReference type="PROSITE-ProRule" id="PRU00169"/>
    </source>
</evidence>
<sequence length="680" mass="76709">MTGENGEKRAEFSVLIEESAEDLYENAPCGYLSTLPNGTIVKVNKTLLRWLGYEAEELLHRKKFQDLLPVGGKLYYETHYGPLLQMQGSVSEINFDLKEKQGQRLPVLVNTIQIVGDDGKPLLNRTTVFNITDRKKYEQELLRARKEAEEAAKVKAEFLSTVSHEIRTPLNAIVSIANLLQATDHSKEHKEYFRALKLSADSLFHLINDILDYSKIEAGRVELIERPMSLRELVYSLVYSVSITAEEKGLAMKVELDERLPEQVLGDPVKVGQILTNLLGNAIKFTEEGYVALKLQVQDLTNEEASIHFQVEDTGIGIPPDKLEKVFEEFTQASYDVNLKYGGTGLGLTISQKLLSLYGSKLSVESEEERGTTFFFNLRLKLAPEQNATPDELTNESEDFIRGVKLLLVEDNPVNVLVVSRYLQRWGVEYDVAKDGIEAVEHVMRHDYNLVLMDLQMPHMDGYEATSKIRGLREEKYRQLPIIALSASARYDFKEQMEAAGIDDFISKPFNPMELRAKITFHSLNAAQDALEPAGTEESPGFESSWHLEPPTEPDAPAFTLTTLEEMLEGDEKDLEELVRMTIRNFEIAKLELQNALVSQDLKSYRSSNHRIRMTVELLHAGRLLSTIERGRSLLESNVAAMEEKEEASVAMGEEFNSVISGLKDTLINRWGSVEATNGL</sequence>
<dbReference type="InterPro" id="IPR005467">
    <property type="entry name" value="His_kinase_dom"/>
</dbReference>
<evidence type="ECO:0000256" key="1">
    <source>
        <dbReference type="ARBA" id="ARBA00000085"/>
    </source>
</evidence>
<dbReference type="RefSeq" id="WP_092098851.1">
    <property type="nucleotide sequence ID" value="NZ_FOOT01000001.1"/>
</dbReference>